<organism evidence="3">
    <name type="scientific">Chaetomium thermophilum (strain DSM 1495 / CBS 144.50 / IMI 039719)</name>
    <name type="common">Thermochaetoides thermophila</name>
    <dbReference type="NCBI Taxonomy" id="759272"/>
    <lineage>
        <taxon>Eukaryota</taxon>
        <taxon>Fungi</taxon>
        <taxon>Dikarya</taxon>
        <taxon>Ascomycota</taxon>
        <taxon>Pezizomycotina</taxon>
        <taxon>Sordariomycetes</taxon>
        <taxon>Sordariomycetidae</taxon>
        <taxon>Sordariales</taxon>
        <taxon>Chaetomiaceae</taxon>
        <taxon>Thermochaetoides</taxon>
    </lineage>
</organism>
<evidence type="ECO:0000313" key="3">
    <source>
        <dbReference type="Proteomes" id="UP000008066"/>
    </source>
</evidence>
<reference evidence="2 3" key="1">
    <citation type="journal article" date="2011" name="Cell">
        <title>Insight into structure and assembly of the nuclear pore complex by utilizing the genome of a eukaryotic thermophile.</title>
        <authorList>
            <person name="Amlacher S."/>
            <person name="Sarges P."/>
            <person name="Flemming D."/>
            <person name="van Noort V."/>
            <person name="Kunze R."/>
            <person name="Devos D.P."/>
            <person name="Arumugam M."/>
            <person name="Bork P."/>
            <person name="Hurt E."/>
        </authorList>
    </citation>
    <scope>NUCLEOTIDE SEQUENCE [LARGE SCALE GENOMIC DNA]</scope>
    <source>
        <strain evidence="3">DSM 1495 / CBS 144.50 / IMI 039719</strain>
    </source>
</reference>
<gene>
    <name evidence="2" type="ORF">CTHT_0019470</name>
</gene>
<dbReference type="HOGENOM" id="CLU_1304732_0_0_1"/>
<dbReference type="GeneID" id="18255985"/>
<sequence>MGRPPGVPGRKQLTAEDIFRCQVLYRDARMGPTEIQRVTGYTLHQVKYALKKKTPTVGIRTGRPRKVAPTSSQNTEREESAQGERGAEAGQQDHILLDQPPTSNADVSQQPQPQQPSLSQAPGWSQGQVPVQSLPPSDQQSLSQPPPAPTVLTQQPYGRIQSQYLQSVPSDQQPPQAALCLGNDVTHPVAGQPPPPPSTLAPMTQTQVPEK</sequence>
<evidence type="ECO:0000313" key="2">
    <source>
        <dbReference type="EMBL" id="EGS22414.1"/>
    </source>
</evidence>
<feature type="compositionally biased region" description="Low complexity" evidence="1">
    <location>
        <begin position="128"/>
        <end position="143"/>
    </location>
</feature>
<dbReference type="OrthoDB" id="5292349at2759"/>
<dbReference type="AlphaFoldDB" id="G0S331"/>
<dbReference type="RefSeq" id="XP_006692433.1">
    <property type="nucleotide sequence ID" value="XM_006692370.1"/>
</dbReference>
<protein>
    <submittedName>
        <fullName evidence="2">Uncharacterized protein</fullName>
    </submittedName>
</protein>
<feature type="compositionally biased region" description="Basic and acidic residues" evidence="1">
    <location>
        <begin position="75"/>
        <end position="87"/>
    </location>
</feature>
<dbReference type="eggNOG" id="ENOG502RJD0">
    <property type="taxonomic scope" value="Eukaryota"/>
</dbReference>
<dbReference type="EMBL" id="GL988040">
    <property type="protein sequence ID" value="EGS22414.1"/>
    <property type="molecule type" value="Genomic_DNA"/>
</dbReference>
<feature type="compositionally biased region" description="Low complexity" evidence="1">
    <location>
        <begin position="108"/>
        <end position="120"/>
    </location>
</feature>
<name>G0S331_CHATD</name>
<feature type="region of interest" description="Disordered" evidence="1">
    <location>
        <begin position="54"/>
        <end position="211"/>
    </location>
</feature>
<keyword evidence="3" id="KW-1185">Reference proteome</keyword>
<dbReference type="Proteomes" id="UP000008066">
    <property type="component" value="Unassembled WGS sequence"/>
</dbReference>
<proteinExistence type="predicted"/>
<feature type="compositionally biased region" description="Polar residues" evidence="1">
    <location>
        <begin position="201"/>
        <end position="211"/>
    </location>
</feature>
<dbReference type="KEGG" id="cthr:CTHT_0019470"/>
<accession>G0S331</accession>
<feature type="compositionally biased region" description="Polar residues" evidence="1">
    <location>
        <begin position="151"/>
        <end position="175"/>
    </location>
</feature>
<evidence type="ECO:0000256" key="1">
    <source>
        <dbReference type="SAM" id="MobiDB-lite"/>
    </source>
</evidence>